<organism evidence="6 7">
    <name type="scientific">Paractinoplanes rhizophilus</name>
    <dbReference type="NCBI Taxonomy" id="1416877"/>
    <lineage>
        <taxon>Bacteria</taxon>
        <taxon>Bacillati</taxon>
        <taxon>Actinomycetota</taxon>
        <taxon>Actinomycetes</taxon>
        <taxon>Micromonosporales</taxon>
        <taxon>Micromonosporaceae</taxon>
        <taxon>Paractinoplanes</taxon>
    </lineage>
</organism>
<dbReference type="PRINTS" id="PR00039">
    <property type="entry name" value="HTHLYSR"/>
</dbReference>
<evidence type="ECO:0000313" key="7">
    <source>
        <dbReference type="Proteomes" id="UP001596548"/>
    </source>
</evidence>
<evidence type="ECO:0000256" key="3">
    <source>
        <dbReference type="ARBA" id="ARBA00023125"/>
    </source>
</evidence>
<evidence type="ECO:0000259" key="5">
    <source>
        <dbReference type="PROSITE" id="PS50931"/>
    </source>
</evidence>
<dbReference type="RefSeq" id="WP_378972798.1">
    <property type="nucleotide sequence ID" value="NZ_JBHTBJ010000021.1"/>
</dbReference>
<reference evidence="7" key="1">
    <citation type="journal article" date="2019" name="Int. J. Syst. Evol. Microbiol.">
        <title>The Global Catalogue of Microorganisms (GCM) 10K type strain sequencing project: providing services to taxonomists for standard genome sequencing and annotation.</title>
        <authorList>
            <consortium name="The Broad Institute Genomics Platform"/>
            <consortium name="The Broad Institute Genome Sequencing Center for Infectious Disease"/>
            <person name="Wu L."/>
            <person name="Ma J."/>
        </authorList>
    </citation>
    <scope>NUCLEOTIDE SEQUENCE [LARGE SCALE GENOMIC DNA]</scope>
    <source>
        <strain evidence="7">XZYJT-10</strain>
    </source>
</reference>
<keyword evidence="2" id="KW-0805">Transcription regulation</keyword>
<keyword evidence="4" id="KW-0804">Transcription</keyword>
<dbReference type="PANTHER" id="PTHR30346">
    <property type="entry name" value="TRANSCRIPTIONAL DUAL REGULATOR HCAR-RELATED"/>
    <property type="match status" value="1"/>
</dbReference>
<evidence type="ECO:0000256" key="2">
    <source>
        <dbReference type="ARBA" id="ARBA00023015"/>
    </source>
</evidence>
<dbReference type="SUPFAM" id="SSF53850">
    <property type="entry name" value="Periplasmic binding protein-like II"/>
    <property type="match status" value="1"/>
</dbReference>
<name>A0ABW2HVV7_9ACTN</name>
<evidence type="ECO:0000256" key="1">
    <source>
        <dbReference type="ARBA" id="ARBA00009437"/>
    </source>
</evidence>
<dbReference type="InterPro" id="IPR036388">
    <property type="entry name" value="WH-like_DNA-bd_sf"/>
</dbReference>
<evidence type="ECO:0000256" key="4">
    <source>
        <dbReference type="ARBA" id="ARBA00023163"/>
    </source>
</evidence>
<dbReference type="CDD" id="cd08423">
    <property type="entry name" value="PBP2_LTTR_like_6"/>
    <property type="match status" value="1"/>
</dbReference>
<feature type="domain" description="HTH lysR-type" evidence="5">
    <location>
        <begin position="1"/>
        <end position="62"/>
    </location>
</feature>
<dbReference type="PANTHER" id="PTHR30346:SF29">
    <property type="entry name" value="LYSR SUBSTRATE-BINDING"/>
    <property type="match status" value="1"/>
</dbReference>
<dbReference type="InterPro" id="IPR000847">
    <property type="entry name" value="LysR_HTH_N"/>
</dbReference>
<dbReference type="Pfam" id="PF03466">
    <property type="entry name" value="LysR_substrate"/>
    <property type="match status" value="1"/>
</dbReference>
<protein>
    <submittedName>
        <fullName evidence="6">LysR family transcriptional regulator</fullName>
    </submittedName>
</protein>
<comment type="caution">
    <text evidence="6">The sequence shown here is derived from an EMBL/GenBank/DDBJ whole genome shotgun (WGS) entry which is preliminary data.</text>
</comment>
<dbReference type="Proteomes" id="UP001596548">
    <property type="component" value="Unassembled WGS sequence"/>
</dbReference>
<keyword evidence="7" id="KW-1185">Reference proteome</keyword>
<dbReference type="Gene3D" id="1.10.10.10">
    <property type="entry name" value="Winged helix-like DNA-binding domain superfamily/Winged helix DNA-binding domain"/>
    <property type="match status" value="1"/>
</dbReference>
<dbReference type="InterPro" id="IPR005119">
    <property type="entry name" value="LysR_subst-bd"/>
</dbReference>
<keyword evidence="3" id="KW-0238">DNA-binding</keyword>
<proteinExistence type="inferred from homology"/>
<dbReference type="InterPro" id="IPR036390">
    <property type="entry name" value="WH_DNA-bd_sf"/>
</dbReference>
<gene>
    <name evidence="6" type="ORF">ACFQS1_25405</name>
</gene>
<dbReference type="Pfam" id="PF00126">
    <property type="entry name" value="HTH_1"/>
    <property type="match status" value="1"/>
</dbReference>
<dbReference type="Gene3D" id="3.40.190.10">
    <property type="entry name" value="Periplasmic binding protein-like II"/>
    <property type="match status" value="2"/>
</dbReference>
<accession>A0ABW2HVV7</accession>
<sequence length="315" mass="33617">MKLIGHVRGIQALCEVNAGGSFSAAGDALGLTQSAVSQHVAALEREAGLPLVQRGTRPIELTEAGRVLVRHGTAIVAHLDDAEQELSELAGQQSRRLRFGSFPTALTTFVPTALSRLRREHPAVVLTVVDDHLQGLLPRLADGSLDLAVIFEHEILPAGATGMVRVPLFDDTYQAVVPAGHRLSRRRGAVRLSDLADEMWVGGHTTSAWFSIVRHSCRAAGFEPRTSLASDDYRAVQAFVAAGLGVAVIPGLAVAATVPGVEVRQLRGTAPVRRISVAHRADRFPSSAVRAMTEILREAARGFEARITPAGRRPA</sequence>
<dbReference type="EMBL" id="JBHTBJ010000021">
    <property type="protein sequence ID" value="MFC7277343.1"/>
    <property type="molecule type" value="Genomic_DNA"/>
</dbReference>
<comment type="similarity">
    <text evidence="1">Belongs to the LysR transcriptional regulatory family.</text>
</comment>
<dbReference type="PROSITE" id="PS50931">
    <property type="entry name" value="HTH_LYSR"/>
    <property type="match status" value="1"/>
</dbReference>
<evidence type="ECO:0000313" key="6">
    <source>
        <dbReference type="EMBL" id="MFC7277343.1"/>
    </source>
</evidence>
<dbReference type="SUPFAM" id="SSF46785">
    <property type="entry name" value="Winged helix' DNA-binding domain"/>
    <property type="match status" value="1"/>
</dbReference>